<evidence type="ECO:0000256" key="4">
    <source>
        <dbReference type="ARBA" id="ARBA00022679"/>
    </source>
</evidence>
<dbReference type="PANTHER" id="PTHR43047:SF72">
    <property type="entry name" value="OSMOSENSING HISTIDINE PROTEIN KINASE SLN1"/>
    <property type="match status" value="1"/>
</dbReference>
<dbReference type="InterPro" id="IPR036890">
    <property type="entry name" value="HATPase_C_sf"/>
</dbReference>
<dbReference type="EC" id="2.7.13.3" evidence="2"/>
<dbReference type="InterPro" id="IPR003594">
    <property type="entry name" value="HATPase_dom"/>
</dbReference>
<protein>
    <recommendedName>
        <fullName evidence="2">histidine kinase</fullName>
        <ecNumber evidence="2">2.7.13.3</ecNumber>
    </recommendedName>
</protein>
<evidence type="ECO:0000259" key="6">
    <source>
        <dbReference type="PROSITE" id="PS50109"/>
    </source>
</evidence>
<comment type="caution">
    <text evidence="7">The sequence shown here is derived from an EMBL/GenBank/DDBJ whole genome shotgun (WGS) entry which is preliminary data.</text>
</comment>
<dbReference type="SUPFAM" id="SSF55874">
    <property type="entry name" value="ATPase domain of HSP90 chaperone/DNA topoisomerase II/histidine kinase"/>
    <property type="match status" value="1"/>
</dbReference>
<sequence length="397" mass="43671">MLAIVSVGRSRARPNAPDTASIWTFGEVKAINNLDQLAALVIRERDTLLSRWREQVRKLPSARHLDTPTLNDHIPAFFEELAQALRTRSEETIQDAVCEGTPPAHGLQRAQDGFDIVEVVAEYNILRECIHDIADANKLTLQGRSFHIVNRVLDGAIGSAVKTYATQKALEVQRRREEYLSFVAHDLRTPLSAISLAASVLEVKHAGEDPGSSSARMVKTLRRNVQHLGALVNKVLEENTNLQTEVGVKLERRDFDLWPLVESLVHDIHPVAGTDSTRLVNTIPEDLVVFADAGLLKRVFQNLIANAIKYTPRGEVVISARRMDTGYECAVRDNGEGIAPDRIDKVFDHFETDPNKQGGMGLGLAIVKTFVEAHGGAVSVESAVGVGSTFTFTLPPK</sequence>
<name>A0ABS5BLD5_9BACT</name>
<dbReference type="GO" id="GO:0016301">
    <property type="term" value="F:kinase activity"/>
    <property type="evidence" value="ECO:0007669"/>
    <property type="project" value="UniProtKB-KW"/>
</dbReference>
<evidence type="ECO:0000256" key="2">
    <source>
        <dbReference type="ARBA" id="ARBA00012438"/>
    </source>
</evidence>
<dbReference type="Gene3D" id="1.10.287.130">
    <property type="match status" value="1"/>
</dbReference>
<dbReference type="Pfam" id="PF02518">
    <property type="entry name" value="HATPase_c"/>
    <property type="match status" value="1"/>
</dbReference>
<evidence type="ECO:0000313" key="7">
    <source>
        <dbReference type="EMBL" id="MBP3954511.1"/>
    </source>
</evidence>
<evidence type="ECO:0000256" key="5">
    <source>
        <dbReference type="ARBA" id="ARBA00022777"/>
    </source>
</evidence>
<dbReference type="SMART" id="SM00388">
    <property type="entry name" value="HisKA"/>
    <property type="match status" value="1"/>
</dbReference>
<dbReference type="PRINTS" id="PR00344">
    <property type="entry name" value="BCTRLSENSOR"/>
</dbReference>
<dbReference type="InterPro" id="IPR005467">
    <property type="entry name" value="His_kinase_dom"/>
</dbReference>
<evidence type="ECO:0000256" key="3">
    <source>
        <dbReference type="ARBA" id="ARBA00022553"/>
    </source>
</evidence>
<dbReference type="RefSeq" id="WP_210652636.1">
    <property type="nucleotide sequence ID" value="NZ_JAGKQQ010000001.1"/>
</dbReference>
<comment type="catalytic activity">
    <reaction evidence="1">
        <text>ATP + protein L-histidine = ADP + protein N-phospho-L-histidine.</text>
        <dbReference type="EC" id="2.7.13.3"/>
    </reaction>
</comment>
<dbReference type="InterPro" id="IPR004358">
    <property type="entry name" value="Sig_transdc_His_kin-like_C"/>
</dbReference>
<keyword evidence="3" id="KW-0597">Phosphoprotein</keyword>
<gene>
    <name evidence="7" type="ORF">J8F10_04335</name>
</gene>
<dbReference type="SUPFAM" id="SSF47384">
    <property type="entry name" value="Homodimeric domain of signal transducing histidine kinase"/>
    <property type="match status" value="1"/>
</dbReference>
<dbReference type="Proteomes" id="UP000676565">
    <property type="component" value="Unassembled WGS sequence"/>
</dbReference>
<dbReference type="InterPro" id="IPR036097">
    <property type="entry name" value="HisK_dim/P_sf"/>
</dbReference>
<organism evidence="7 8">
    <name type="scientific">Gemmata palustris</name>
    <dbReference type="NCBI Taxonomy" id="2822762"/>
    <lineage>
        <taxon>Bacteria</taxon>
        <taxon>Pseudomonadati</taxon>
        <taxon>Planctomycetota</taxon>
        <taxon>Planctomycetia</taxon>
        <taxon>Gemmatales</taxon>
        <taxon>Gemmataceae</taxon>
        <taxon>Gemmata</taxon>
    </lineage>
</organism>
<dbReference type="CDD" id="cd00082">
    <property type="entry name" value="HisKA"/>
    <property type="match status" value="1"/>
</dbReference>
<dbReference type="Gene3D" id="3.30.565.10">
    <property type="entry name" value="Histidine kinase-like ATPase, C-terminal domain"/>
    <property type="match status" value="1"/>
</dbReference>
<feature type="domain" description="Histidine kinase" evidence="6">
    <location>
        <begin position="182"/>
        <end position="397"/>
    </location>
</feature>
<keyword evidence="4" id="KW-0808">Transferase</keyword>
<dbReference type="Pfam" id="PF00512">
    <property type="entry name" value="HisKA"/>
    <property type="match status" value="1"/>
</dbReference>
<reference evidence="7 8" key="1">
    <citation type="submission" date="2021-04" db="EMBL/GenBank/DDBJ databases">
        <authorList>
            <person name="Ivanova A."/>
        </authorList>
    </citation>
    <scope>NUCLEOTIDE SEQUENCE [LARGE SCALE GENOMIC DNA]</scope>
    <source>
        <strain evidence="7 8">G18</strain>
    </source>
</reference>
<evidence type="ECO:0000313" key="8">
    <source>
        <dbReference type="Proteomes" id="UP000676565"/>
    </source>
</evidence>
<accession>A0ABS5BLD5</accession>
<dbReference type="EMBL" id="JAGKQQ010000001">
    <property type="protein sequence ID" value="MBP3954511.1"/>
    <property type="molecule type" value="Genomic_DNA"/>
</dbReference>
<dbReference type="InterPro" id="IPR003661">
    <property type="entry name" value="HisK_dim/P_dom"/>
</dbReference>
<proteinExistence type="predicted"/>
<dbReference type="PROSITE" id="PS50109">
    <property type="entry name" value="HIS_KIN"/>
    <property type="match status" value="1"/>
</dbReference>
<evidence type="ECO:0000256" key="1">
    <source>
        <dbReference type="ARBA" id="ARBA00000085"/>
    </source>
</evidence>
<keyword evidence="8" id="KW-1185">Reference proteome</keyword>
<dbReference type="SMART" id="SM00387">
    <property type="entry name" value="HATPase_c"/>
    <property type="match status" value="1"/>
</dbReference>
<dbReference type="PANTHER" id="PTHR43047">
    <property type="entry name" value="TWO-COMPONENT HISTIDINE PROTEIN KINASE"/>
    <property type="match status" value="1"/>
</dbReference>
<keyword evidence="5 7" id="KW-0418">Kinase</keyword>